<comment type="caution">
    <text evidence="3">The sequence shown here is derived from an EMBL/GenBank/DDBJ whole genome shotgun (WGS) entry which is preliminary data.</text>
</comment>
<feature type="signal peptide" evidence="2">
    <location>
        <begin position="1"/>
        <end position="25"/>
    </location>
</feature>
<dbReference type="Proteomes" id="UP001590950">
    <property type="component" value="Unassembled WGS sequence"/>
</dbReference>
<keyword evidence="2" id="KW-0732">Signal</keyword>
<accession>A0ABR4A103</accession>
<proteinExistence type="predicted"/>
<protein>
    <submittedName>
        <fullName evidence="3">Uncharacterized protein</fullName>
    </submittedName>
</protein>
<organism evidence="3 4">
    <name type="scientific">Stereocaulon virgatum</name>
    <dbReference type="NCBI Taxonomy" id="373712"/>
    <lineage>
        <taxon>Eukaryota</taxon>
        <taxon>Fungi</taxon>
        <taxon>Dikarya</taxon>
        <taxon>Ascomycota</taxon>
        <taxon>Pezizomycotina</taxon>
        <taxon>Lecanoromycetes</taxon>
        <taxon>OSLEUM clade</taxon>
        <taxon>Lecanoromycetidae</taxon>
        <taxon>Lecanorales</taxon>
        <taxon>Lecanorineae</taxon>
        <taxon>Stereocaulaceae</taxon>
        <taxon>Stereocaulon</taxon>
    </lineage>
</organism>
<keyword evidence="1" id="KW-1133">Transmembrane helix</keyword>
<keyword evidence="1" id="KW-0472">Membrane</keyword>
<feature type="transmembrane region" description="Helical" evidence="1">
    <location>
        <begin position="54"/>
        <end position="83"/>
    </location>
</feature>
<feature type="chain" id="PRO_5047365021" evidence="2">
    <location>
        <begin position="26"/>
        <end position="109"/>
    </location>
</feature>
<feature type="transmembrane region" description="Helical" evidence="1">
    <location>
        <begin position="25"/>
        <end position="42"/>
    </location>
</feature>
<evidence type="ECO:0000256" key="1">
    <source>
        <dbReference type="SAM" id="Phobius"/>
    </source>
</evidence>
<dbReference type="EMBL" id="JBEFKJ010000035">
    <property type="protein sequence ID" value="KAL2038027.1"/>
    <property type="molecule type" value="Genomic_DNA"/>
</dbReference>
<keyword evidence="1" id="KW-0812">Transmembrane</keyword>
<gene>
    <name evidence="3" type="ORF">N7G274_009247</name>
</gene>
<reference evidence="3 4" key="1">
    <citation type="submission" date="2024-09" db="EMBL/GenBank/DDBJ databases">
        <title>Rethinking Asexuality: The Enigmatic Case of Functional Sexual Genes in Lepraria (Stereocaulaceae).</title>
        <authorList>
            <person name="Doellman M."/>
            <person name="Sun Y."/>
            <person name="Barcenas-Pena A."/>
            <person name="Lumbsch H.T."/>
            <person name="Grewe F."/>
        </authorList>
    </citation>
    <scope>NUCLEOTIDE SEQUENCE [LARGE SCALE GENOMIC DNA]</scope>
    <source>
        <strain evidence="3 4">Mercado 3170</strain>
    </source>
</reference>
<sequence>MHALFVPSRVPFICLPVVLVVEVQAPYMLFSKAVPVGMFGIARIPACFPSRQPFIAGFVFFCVHSFLDYGLVVLAAGGVFYSFDLLLWSFVSESIAVSRHVISVICIGL</sequence>
<evidence type="ECO:0000256" key="2">
    <source>
        <dbReference type="SAM" id="SignalP"/>
    </source>
</evidence>
<evidence type="ECO:0000313" key="3">
    <source>
        <dbReference type="EMBL" id="KAL2038027.1"/>
    </source>
</evidence>
<name>A0ABR4A103_9LECA</name>
<evidence type="ECO:0000313" key="4">
    <source>
        <dbReference type="Proteomes" id="UP001590950"/>
    </source>
</evidence>
<keyword evidence="4" id="KW-1185">Reference proteome</keyword>